<feature type="region of interest" description="Disordered" evidence="1">
    <location>
        <begin position="935"/>
        <end position="982"/>
    </location>
</feature>
<dbReference type="InParanoid" id="A0A0G4EP30"/>
<proteinExistence type="predicted"/>
<dbReference type="OrthoDB" id="2519255at2759"/>
<organism evidence="2 3">
    <name type="scientific">Vitrella brassicaformis (strain CCMP3155)</name>
    <dbReference type="NCBI Taxonomy" id="1169540"/>
    <lineage>
        <taxon>Eukaryota</taxon>
        <taxon>Sar</taxon>
        <taxon>Alveolata</taxon>
        <taxon>Colpodellida</taxon>
        <taxon>Vitrellaceae</taxon>
        <taxon>Vitrella</taxon>
    </lineage>
</organism>
<feature type="region of interest" description="Disordered" evidence="1">
    <location>
        <begin position="206"/>
        <end position="235"/>
    </location>
</feature>
<dbReference type="AlphaFoldDB" id="A0A0G4EP30"/>
<feature type="compositionally biased region" description="Low complexity" evidence="1">
    <location>
        <begin position="960"/>
        <end position="975"/>
    </location>
</feature>
<evidence type="ECO:0000256" key="1">
    <source>
        <dbReference type="SAM" id="MobiDB-lite"/>
    </source>
</evidence>
<evidence type="ECO:0000313" key="3">
    <source>
        <dbReference type="Proteomes" id="UP000041254"/>
    </source>
</evidence>
<feature type="compositionally biased region" description="Low complexity" evidence="1">
    <location>
        <begin position="737"/>
        <end position="758"/>
    </location>
</feature>
<dbReference type="VEuPathDB" id="CryptoDB:Vbra_3004"/>
<feature type="compositionally biased region" description="Low complexity" evidence="1">
    <location>
        <begin position="211"/>
        <end position="222"/>
    </location>
</feature>
<dbReference type="EMBL" id="CDMY01000279">
    <property type="protein sequence ID" value="CEL99383.1"/>
    <property type="molecule type" value="Genomic_DNA"/>
</dbReference>
<sequence>MPSKGERTTEREYSLSFNDLCRLLCESGNRGSTLNPYFPLSFETYGDGAARDDIIHKLSMPCSTLLSLEREDSHELDKAVKDAYPPPHTQPPLPPYYGFKTEAIFEAHKSACKALDHCVHNRMEEGLKRVKEILATEPLCAQAILVQAQFDTETYRDALALFRRALEVSLEACQEDLIDDLIRHPLSDDDCRAVEPTSGQSLLSTALAGHSSPAASPTSSSGGRRKGTSRRNQYRAPRVDSHTYVGLRPWYRSVLGIAMTCLKIGVFTIRGGSEAKALGREKDPSRDAQWYLLQAREHFLVLLSTERSERDPKAVWGSYQHFMPYMPTTLLWNCMPVEACLAFLDTHDKKETANEFSGTTLPWRFSTALCDFVVGRATVSPPPGGGQTLDAYLRLQALRQLAMTLVNCATESAGVYGSVNYSLLGDVVAYISGTKPLPKASIPVWLPSYAGPRGSLSLIQACLYAKLAGDLWHRTPSALDFLHRVYNSAVASLMLHHNDLLTHSKTAASTVPKDEQSYRGFMRAMLGSTDTSGASSTTTTFAASAPAIPDAIVEIVSGGKTILERAADCSTAHLKLLVQAGVTPLTPIHTCSTGCYKDKRARAGKAATAGSTAEADNDNQPVLPYLSQKVGYHDLDPEMAIIAATAKPKGLPLFGFPPYPALEGRAPPNVASLCRLEHRSCLELAVARGHVALVRSLLLRIVENHLLTGHLFMRRKRLQKKSQPGGKGKGGGHTHTGKGASSSSSSSGAGGPQQPASGDTEGVEFGECLLATLMETLVQEQRDSDTDEYARMLEMLVGFGAPEPPQSASLPLTRHLVTLRGVQIRDHPRRYTIVRNILTTLRIKITLAAKAKGRGDTGGDVAGKDEALWEGVWEDEGPARNVSRAPLKGTMSQSTTASSAAPSARGSTRASPVAVRSPSPVKIIEDEWVDLGAKRKTSKKKKAAHKADQPNGGQGDATKSASTSPPESADPSPSSRQSHALSMSLQPIVKRQLAVELPQAVRTAAIDLLKVCEAALKAPMPERQLDTESVHTRDSVVLEGEGLPLPSQTVEIVGGTDDTLIGRFGTYVRPASDSVMGVDDGDTDGPVDPSTELHEVLLDPLVVEDVTPTSSKDSVVSTSAAPECVLVPRYAFRVVWLPPPKMLGGKEVRLQNLKADLHLNGRRGVVTQYGGTDNKGEDRYVCDVDYRMGEQGPDTSETDLRGRRVRLHHLQLLKHTRMGGSSPKAQPLMEERDIDAETERVELANEEVRESLYADTRKLLKFFGAWVPGPLVDIHAID</sequence>
<name>A0A0G4EP30_VITBC</name>
<keyword evidence="3" id="KW-1185">Reference proteome</keyword>
<accession>A0A0G4EP30</accession>
<feature type="region of interest" description="Disordered" evidence="1">
    <location>
        <begin position="874"/>
        <end position="918"/>
    </location>
</feature>
<feature type="region of interest" description="Disordered" evidence="1">
    <location>
        <begin position="715"/>
        <end position="761"/>
    </location>
</feature>
<dbReference type="Proteomes" id="UP000041254">
    <property type="component" value="Unassembled WGS sequence"/>
</dbReference>
<evidence type="ECO:0000313" key="2">
    <source>
        <dbReference type="EMBL" id="CEL99383.1"/>
    </source>
</evidence>
<feature type="compositionally biased region" description="Low complexity" evidence="1">
    <location>
        <begin position="889"/>
        <end position="912"/>
    </location>
</feature>
<feature type="compositionally biased region" description="Basic residues" evidence="1">
    <location>
        <begin position="223"/>
        <end position="233"/>
    </location>
</feature>
<gene>
    <name evidence="2" type="ORF">Vbra_3004</name>
</gene>
<reference evidence="2 3" key="1">
    <citation type="submission" date="2014-11" db="EMBL/GenBank/DDBJ databases">
        <authorList>
            <person name="Zhu J."/>
            <person name="Qi W."/>
            <person name="Song R."/>
        </authorList>
    </citation>
    <scope>NUCLEOTIDE SEQUENCE [LARGE SCALE GENOMIC DNA]</scope>
</reference>
<feature type="compositionally biased region" description="Basic residues" evidence="1">
    <location>
        <begin position="935"/>
        <end position="944"/>
    </location>
</feature>
<protein>
    <submittedName>
        <fullName evidence="2">Uncharacterized protein</fullName>
    </submittedName>
</protein>